<keyword evidence="2" id="KW-1133">Transmembrane helix</keyword>
<organism evidence="3">
    <name type="scientific">bioreactor metagenome</name>
    <dbReference type="NCBI Taxonomy" id="1076179"/>
    <lineage>
        <taxon>unclassified sequences</taxon>
        <taxon>metagenomes</taxon>
        <taxon>ecological metagenomes</taxon>
    </lineage>
</organism>
<gene>
    <name evidence="3" type="ORF">SDC9_16759</name>
</gene>
<dbReference type="EMBL" id="VSSQ01000056">
    <property type="protein sequence ID" value="MPL70995.1"/>
    <property type="molecule type" value="Genomic_DNA"/>
</dbReference>
<comment type="caution">
    <text evidence="3">The sequence shown here is derived from an EMBL/GenBank/DDBJ whole genome shotgun (WGS) entry which is preliminary data.</text>
</comment>
<keyword evidence="2" id="KW-0472">Membrane</keyword>
<feature type="transmembrane region" description="Helical" evidence="2">
    <location>
        <begin position="39"/>
        <end position="57"/>
    </location>
</feature>
<evidence type="ECO:0000256" key="2">
    <source>
        <dbReference type="SAM" id="Phobius"/>
    </source>
</evidence>
<accession>A0A644TVS7</accession>
<feature type="region of interest" description="Disordered" evidence="1">
    <location>
        <begin position="233"/>
        <end position="318"/>
    </location>
</feature>
<feature type="compositionally biased region" description="Basic and acidic residues" evidence="1">
    <location>
        <begin position="289"/>
        <end position="303"/>
    </location>
</feature>
<reference evidence="3" key="1">
    <citation type="submission" date="2019-08" db="EMBL/GenBank/DDBJ databases">
        <authorList>
            <person name="Kucharzyk K."/>
            <person name="Murdoch R.W."/>
            <person name="Higgins S."/>
            <person name="Loffler F."/>
        </authorList>
    </citation>
    <scope>NUCLEOTIDE SEQUENCE</scope>
</reference>
<proteinExistence type="predicted"/>
<protein>
    <submittedName>
        <fullName evidence="3">Uncharacterized protein</fullName>
    </submittedName>
</protein>
<sequence length="318" mass="33304">MNSPIRSIILCGLPGALGRHAVALVDSTLIEETVFMQRLASIPLCLFLAAGLLISGCTSKYGDQKTKVNYYPQCYQPVNQLRQDENSTGKSTAAGAVGGALLGALIGGLATGKASGAVAGAVAGGAAGAVAGNVYGKSKAQDRDAAYLHQYSQQLGSEAASMNRSTAAAKVAAKCYDEQFKLAAGQFKAGQITRMEFQDRYNEIRSGLEETSFILNDTATTMAKKDSEYQQALAEPYTSAQPTTAASSSSSGATKFKKGAAAQPKSTPAASASRTPEQNNVAAQAAEWKSSREDLENTRRDVNARMSSYEETVNNLLG</sequence>
<name>A0A644TVS7_9ZZZZ</name>
<feature type="compositionally biased region" description="Polar residues" evidence="1">
    <location>
        <begin position="305"/>
        <end position="318"/>
    </location>
</feature>
<feature type="compositionally biased region" description="Polar residues" evidence="1">
    <location>
        <begin position="264"/>
        <end position="282"/>
    </location>
</feature>
<evidence type="ECO:0000313" key="3">
    <source>
        <dbReference type="EMBL" id="MPL70995.1"/>
    </source>
</evidence>
<dbReference type="AlphaFoldDB" id="A0A644TVS7"/>
<evidence type="ECO:0000256" key="1">
    <source>
        <dbReference type="SAM" id="MobiDB-lite"/>
    </source>
</evidence>
<feature type="compositionally biased region" description="Low complexity" evidence="1">
    <location>
        <begin position="238"/>
        <end position="263"/>
    </location>
</feature>
<keyword evidence="2" id="KW-0812">Transmembrane</keyword>